<protein>
    <submittedName>
        <fullName evidence="2">ABC transporter</fullName>
    </submittedName>
</protein>
<keyword evidence="1" id="KW-1133">Transmembrane helix</keyword>
<feature type="transmembrane region" description="Helical" evidence="1">
    <location>
        <begin position="102"/>
        <end position="126"/>
    </location>
</feature>
<feature type="transmembrane region" description="Helical" evidence="1">
    <location>
        <begin position="56"/>
        <end position="76"/>
    </location>
</feature>
<dbReference type="EMBL" id="BLLI01000091">
    <property type="protein sequence ID" value="GFH43418.1"/>
    <property type="molecule type" value="Genomic_DNA"/>
</dbReference>
<feature type="transmembrane region" description="Helical" evidence="1">
    <location>
        <begin position="12"/>
        <end position="36"/>
    </location>
</feature>
<feature type="transmembrane region" description="Helical" evidence="1">
    <location>
        <begin position="138"/>
        <end position="164"/>
    </location>
</feature>
<evidence type="ECO:0000313" key="3">
    <source>
        <dbReference type="Proteomes" id="UP000480303"/>
    </source>
</evidence>
<accession>A0A6A0BGD3</accession>
<reference evidence="2 3" key="1">
    <citation type="submission" date="2020-02" db="EMBL/GenBank/DDBJ databases">
        <title>Draft genome sequence of Lactococcus sp. Hs30E4-3.</title>
        <authorList>
            <person name="Noda S."/>
            <person name="Yuki M."/>
            <person name="Ohkuma M."/>
        </authorList>
    </citation>
    <scope>NUCLEOTIDE SEQUENCE [LARGE SCALE GENOMIC DNA]</scope>
    <source>
        <strain evidence="2 3">Hs30E4-3</strain>
    </source>
</reference>
<sequence>MIKLIKADLYRLVRSTGFYITLLAIALVNGGITYLLTSDFNEGANTSFHELVSEEQGGYTTIIIYFAVSLFVIIFGHEFSQLTYKNSLISGASKLEFILSKYVTILLAFMMLTYLCFFSTVVVAFVRFGAADMNLFVMIGNLLAVGFGVAVIVSIIFSLAMLLLIVTGSTVVAISFAILYHIVIVIVQLLLHWQFLTYLSFLDFGNLLDAPLTFNIAAPYVAITFVVISLSLVFSTIAIKKKEL</sequence>
<feature type="transmembrane region" description="Helical" evidence="1">
    <location>
        <begin position="216"/>
        <end position="239"/>
    </location>
</feature>
<organism evidence="2 3">
    <name type="scientific">Pseudolactococcus hodotermopsidis</name>
    <dbReference type="NCBI Taxonomy" id="2709157"/>
    <lineage>
        <taxon>Bacteria</taxon>
        <taxon>Bacillati</taxon>
        <taxon>Bacillota</taxon>
        <taxon>Bacilli</taxon>
        <taxon>Lactobacillales</taxon>
        <taxon>Streptococcaceae</taxon>
        <taxon>Pseudolactococcus</taxon>
    </lineage>
</organism>
<gene>
    <name evidence="2" type="ORF">Hs30E_19690</name>
</gene>
<dbReference type="Proteomes" id="UP000480303">
    <property type="component" value="Unassembled WGS sequence"/>
</dbReference>
<evidence type="ECO:0000313" key="2">
    <source>
        <dbReference type="EMBL" id="GFH43418.1"/>
    </source>
</evidence>
<proteinExistence type="predicted"/>
<dbReference type="AlphaFoldDB" id="A0A6A0BGD3"/>
<dbReference type="Pfam" id="PF12730">
    <property type="entry name" value="ABC2_membrane_4"/>
    <property type="match status" value="1"/>
</dbReference>
<keyword evidence="1" id="KW-0812">Transmembrane</keyword>
<dbReference type="RefSeq" id="WP_172209853.1">
    <property type="nucleotide sequence ID" value="NZ_BLLI01000091.1"/>
</dbReference>
<comment type="caution">
    <text evidence="2">The sequence shown here is derived from an EMBL/GenBank/DDBJ whole genome shotgun (WGS) entry which is preliminary data.</text>
</comment>
<feature type="transmembrane region" description="Helical" evidence="1">
    <location>
        <begin position="171"/>
        <end position="196"/>
    </location>
</feature>
<evidence type="ECO:0000256" key="1">
    <source>
        <dbReference type="SAM" id="Phobius"/>
    </source>
</evidence>
<keyword evidence="1" id="KW-0472">Membrane</keyword>
<name>A0A6A0BGD3_9LACT</name>
<keyword evidence="3" id="KW-1185">Reference proteome</keyword>